<evidence type="ECO:0000256" key="4">
    <source>
        <dbReference type="ARBA" id="ARBA00022660"/>
    </source>
</evidence>
<dbReference type="InterPro" id="IPR036811">
    <property type="entry name" value="Ubol_cytC_Rdtase_hinge_dom_sf"/>
</dbReference>
<dbReference type="InterPro" id="IPR003422">
    <property type="entry name" value="Cyt_b-c1_6"/>
</dbReference>
<dbReference type="PANTHER" id="PTHR15336:SF0">
    <property type="entry name" value="CYTOCHROME B-C1 COMPLEX SUBUNIT 6, MITOCHONDRIAL"/>
    <property type="match status" value="1"/>
</dbReference>
<evidence type="ECO:0000256" key="2">
    <source>
        <dbReference type="ARBA" id="ARBA00006498"/>
    </source>
</evidence>
<comment type="subcellular location">
    <subcellularLocation>
        <location evidence="1">Mitochondrion inner membrane</location>
        <topology evidence="1">Peripheral membrane protein</topology>
        <orientation evidence="1">Intermembrane side</orientation>
    </subcellularLocation>
</comment>
<dbReference type="InterPro" id="IPR023184">
    <property type="entry name" value="Ubol_cytC_Rdtase_hinge_dom"/>
</dbReference>
<keyword evidence="10" id="KW-1015">Disulfide bond</keyword>
<proteinExistence type="inferred from homology"/>
<name>A0A9J6BWA9_POLVA</name>
<dbReference type="OrthoDB" id="405848at2759"/>
<keyword evidence="7 9" id="KW-0496">Mitochondrion</keyword>
<feature type="disulfide bond" evidence="10">
    <location>
        <begin position="31"/>
        <end position="75"/>
    </location>
</feature>
<reference evidence="12" key="1">
    <citation type="submission" date="2021-03" db="EMBL/GenBank/DDBJ databases">
        <title>Chromosome level genome of the anhydrobiotic midge Polypedilum vanderplanki.</title>
        <authorList>
            <person name="Yoshida Y."/>
            <person name="Kikawada T."/>
            <person name="Gusev O."/>
        </authorList>
    </citation>
    <scope>NUCLEOTIDE SEQUENCE</scope>
    <source>
        <strain evidence="12">NIAS01</strain>
        <tissue evidence="12">Whole body or cell culture</tissue>
    </source>
</reference>
<keyword evidence="13" id="KW-1185">Reference proteome</keyword>
<dbReference type="EMBL" id="JADBJN010000003">
    <property type="protein sequence ID" value="KAG5674002.1"/>
    <property type="molecule type" value="Genomic_DNA"/>
</dbReference>
<dbReference type="GO" id="GO:0005743">
    <property type="term" value="C:mitochondrial inner membrane"/>
    <property type="evidence" value="ECO:0007669"/>
    <property type="project" value="UniProtKB-SubCell"/>
</dbReference>
<accession>A0A9J6BWA9</accession>
<dbReference type="SUPFAM" id="SSF81531">
    <property type="entry name" value="Non-heme 11 kDa protein of cytochrome bc1 complex (Ubiquinol-cytochrome c reductase)"/>
    <property type="match status" value="1"/>
</dbReference>
<evidence type="ECO:0000256" key="9">
    <source>
        <dbReference type="PIRNR" id="PIRNR000019"/>
    </source>
</evidence>
<evidence type="ECO:0000256" key="3">
    <source>
        <dbReference type="ARBA" id="ARBA00022448"/>
    </source>
</evidence>
<gene>
    <name evidence="12" type="ORF">PVAND_003995</name>
</gene>
<evidence type="ECO:0000256" key="10">
    <source>
        <dbReference type="PIRSR" id="PIRSR000019-1"/>
    </source>
</evidence>
<keyword evidence="4 9" id="KW-0679">Respiratory chain</keyword>
<dbReference type="FunFam" id="1.10.287.20:FF:000004">
    <property type="entry name" value="Cytochrome b-c1 complex subunit 6"/>
    <property type="match status" value="1"/>
</dbReference>
<keyword evidence="6 9" id="KW-0249">Electron transport</keyword>
<feature type="domain" description="Ubiquinol-cytochrome C reductase hinge" evidence="11">
    <location>
        <begin position="22"/>
        <end position="85"/>
    </location>
</feature>
<evidence type="ECO:0000256" key="6">
    <source>
        <dbReference type="ARBA" id="ARBA00022982"/>
    </source>
</evidence>
<evidence type="ECO:0000313" key="12">
    <source>
        <dbReference type="EMBL" id="KAG5674002.1"/>
    </source>
</evidence>
<feature type="disulfide bond" evidence="10">
    <location>
        <begin position="47"/>
        <end position="61"/>
    </location>
</feature>
<evidence type="ECO:0000256" key="1">
    <source>
        <dbReference type="ARBA" id="ARBA00004137"/>
    </source>
</evidence>
<dbReference type="PANTHER" id="PTHR15336">
    <property type="entry name" value="UBIQUINOL-CYTOCHROME C REDUCTASE COMPLEX 7.8 KDA PROTEIN"/>
    <property type="match status" value="1"/>
</dbReference>
<comment type="caution">
    <text evidence="12">The sequence shown here is derived from an EMBL/GenBank/DDBJ whole genome shotgun (WGS) entry which is preliminary data.</text>
</comment>
<keyword evidence="3 9" id="KW-0813">Transport</keyword>
<dbReference type="GO" id="GO:0006122">
    <property type="term" value="P:mitochondrial electron transport, ubiquinol to cytochrome c"/>
    <property type="evidence" value="ECO:0007669"/>
    <property type="project" value="InterPro"/>
</dbReference>
<evidence type="ECO:0000259" key="11">
    <source>
        <dbReference type="Pfam" id="PF02320"/>
    </source>
</evidence>
<keyword evidence="5 9" id="KW-0999">Mitochondrion inner membrane</keyword>
<dbReference type="Proteomes" id="UP001107558">
    <property type="component" value="Chromosome 3"/>
</dbReference>
<comment type="function">
    <text evidence="9">Component of the ubiquinol-cytochrome c oxidoreductase, a multisubunit transmembrane complex that is part of the mitochondrial electron transport chain which drives oxidative phosphorylation.</text>
</comment>
<dbReference type="Pfam" id="PF02320">
    <property type="entry name" value="UCR_hinge"/>
    <property type="match status" value="1"/>
</dbReference>
<organism evidence="12 13">
    <name type="scientific">Polypedilum vanderplanki</name>
    <name type="common">Sleeping chironomid midge</name>
    <dbReference type="NCBI Taxonomy" id="319348"/>
    <lineage>
        <taxon>Eukaryota</taxon>
        <taxon>Metazoa</taxon>
        <taxon>Ecdysozoa</taxon>
        <taxon>Arthropoda</taxon>
        <taxon>Hexapoda</taxon>
        <taxon>Insecta</taxon>
        <taxon>Pterygota</taxon>
        <taxon>Neoptera</taxon>
        <taxon>Endopterygota</taxon>
        <taxon>Diptera</taxon>
        <taxon>Nematocera</taxon>
        <taxon>Chironomoidea</taxon>
        <taxon>Chironomidae</taxon>
        <taxon>Chironominae</taxon>
        <taxon>Polypedilum</taxon>
        <taxon>Polypedilum</taxon>
    </lineage>
</organism>
<dbReference type="Gene3D" id="1.10.287.20">
    <property type="entry name" value="Ubiquinol-cytochrome C reductase hinge domain"/>
    <property type="match status" value="1"/>
</dbReference>
<comment type="similarity">
    <text evidence="2 9">Belongs to the UQCRH/QCR6 family.</text>
</comment>
<evidence type="ECO:0000256" key="8">
    <source>
        <dbReference type="ARBA" id="ARBA00023136"/>
    </source>
</evidence>
<evidence type="ECO:0000256" key="7">
    <source>
        <dbReference type="ARBA" id="ARBA00023128"/>
    </source>
</evidence>
<sequence>MAANFFRSLFPRVKAEEEELVDPQTELRAKCAEDHHTAQLFARYQQCNDRVNSRTKTAETCTEELFDYLHHLDHCVAKTLMSRLK</sequence>
<evidence type="ECO:0000256" key="5">
    <source>
        <dbReference type="ARBA" id="ARBA00022792"/>
    </source>
</evidence>
<evidence type="ECO:0000313" key="13">
    <source>
        <dbReference type="Proteomes" id="UP001107558"/>
    </source>
</evidence>
<dbReference type="PIRSF" id="PIRSF000019">
    <property type="entry name" value="Bc1_11K"/>
    <property type="match status" value="1"/>
</dbReference>
<dbReference type="AlphaFoldDB" id="A0A9J6BWA9"/>
<keyword evidence="8 9" id="KW-0472">Membrane</keyword>
<protein>
    <recommendedName>
        <fullName evidence="9">Cytochrome b-c1 complex subunit 6</fullName>
    </recommendedName>
</protein>